<feature type="region of interest" description="Disordered" evidence="1">
    <location>
        <begin position="263"/>
        <end position="282"/>
    </location>
</feature>
<keyword evidence="3" id="KW-1185">Reference proteome</keyword>
<feature type="compositionally biased region" description="Polar residues" evidence="1">
    <location>
        <begin position="328"/>
        <end position="344"/>
    </location>
</feature>
<feature type="compositionally biased region" description="Polar residues" evidence="1">
    <location>
        <begin position="80"/>
        <end position="107"/>
    </location>
</feature>
<dbReference type="EMBL" id="MU853771">
    <property type="protein sequence ID" value="KAK3942782.1"/>
    <property type="molecule type" value="Genomic_DNA"/>
</dbReference>
<feature type="compositionally biased region" description="Basic and acidic residues" evidence="1">
    <location>
        <begin position="601"/>
        <end position="612"/>
    </location>
</feature>
<feature type="region of interest" description="Disordered" evidence="1">
    <location>
        <begin position="170"/>
        <end position="217"/>
    </location>
</feature>
<dbReference type="Proteomes" id="UP001303473">
    <property type="component" value="Unassembled WGS sequence"/>
</dbReference>
<feature type="region of interest" description="Disordered" evidence="1">
    <location>
        <begin position="58"/>
        <end position="154"/>
    </location>
</feature>
<reference evidence="3" key="1">
    <citation type="journal article" date="2023" name="Mol. Phylogenet. Evol.">
        <title>Genome-scale phylogeny and comparative genomics of the fungal order Sordariales.</title>
        <authorList>
            <person name="Hensen N."/>
            <person name="Bonometti L."/>
            <person name="Westerberg I."/>
            <person name="Brannstrom I.O."/>
            <person name="Guillou S."/>
            <person name="Cros-Aarteil S."/>
            <person name="Calhoun S."/>
            <person name="Haridas S."/>
            <person name="Kuo A."/>
            <person name="Mondo S."/>
            <person name="Pangilinan J."/>
            <person name="Riley R."/>
            <person name="LaButti K."/>
            <person name="Andreopoulos B."/>
            <person name="Lipzen A."/>
            <person name="Chen C."/>
            <person name="Yan M."/>
            <person name="Daum C."/>
            <person name="Ng V."/>
            <person name="Clum A."/>
            <person name="Steindorff A."/>
            <person name="Ohm R.A."/>
            <person name="Martin F."/>
            <person name="Silar P."/>
            <person name="Natvig D.O."/>
            <person name="Lalanne C."/>
            <person name="Gautier V."/>
            <person name="Ament-Velasquez S.L."/>
            <person name="Kruys A."/>
            <person name="Hutchinson M.I."/>
            <person name="Powell A.J."/>
            <person name="Barry K."/>
            <person name="Miller A.N."/>
            <person name="Grigoriev I.V."/>
            <person name="Debuchy R."/>
            <person name="Gladieux P."/>
            <person name="Hiltunen Thoren M."/>
            <person name="Johannesson H."/>
        </authorList>
    </citation>
    <scope>NUCLEOTIDE SEQUENCE [LARGE SCALE GENOMIC DNA]</scope>
    <source>
        <strain evidence="3">CBS 340.73</strain>
    </source>
</reference>
<proteinExistence type="predicted"/>
<evidence type="ECO:0000256" key="1">
    <source>
        <dbReference type="SAM" id="MobiDB-lite"/>
    </source>
</evidence>
<gene>
    <name evidence="2" type="ORF">QBC46DRAFT_379428</name>
</gene>
<organism evidence="2 3">
    <name type="scientific">Diplogelasinospora grovesii</name>
    <dbReference type="NCBI Taxonomy" id="303347"/>
    <lineage>
        <taxon>Eukaryota</taxon>
        <taxon>Fungi</taxon>
        <taxon>Dikarya</taxon>
        <taxon>Ascomycota</taxon>
        <taxon>Pezizomycotina</taxon>
        <taxon>Sordariomycetes</taxon>
        <taxon>Sordariomycetidae</taxon>
        <taxon>Sordariales</taxon>
        <taxon>Diplogelasinosporaceae</taxon>
        <taxon>Diplogelasinospora</taxon>
    </lineage>
</organism>
<sequence>MSQYLTPTAHRNEAIQRADGLPGSTNCTSGPLTVAYTPPDLEPFSAVSLLYTACHHPHRHHARQSSSDSQRQQVSGVSSFNYPATADSTLLTPVSSAGSPPLQQRPASTKPMRGYHSSQTAAQGAQVPTPPNTSRMYFNSFDGGSGSQSPSPLTVHTAATEAGHFDMTPYIAHASPNSSHHPSSPRGESDIPPPIDPYLGHFTVSGGSDSEVTHHPFPSQYTAYTTVEMDPATQFLVRHQAPHIPVSAPYTMAPNGAPASILAPPHPSQFRPQPMPRPGAIEDLRDPTVLLNAYQAQLPHIPISPSRRAPSRRKPSSTKRGSDRTPKDSPQTGAADAQSVNNGQGADDDGEELSLRDDAPEDDKYLFQLRKEFLSEKGKGMWEEMKARYTEKHQGHWEKAALQMKVSRAVAKYGVWPEKEIERLREAHRFYEEKRYNLILARMKENGGCKVWDWKPQHVEAMLVKLGIDEPTVDEKTGSRRRRNKMAHRIAHARGPQYHQHNATVMQDWSSGLGLHPAFQGHAQHVAAGSAARHMSNYDMMDDANGTGAPAYSQEQENEYLDQIFHKVKSEQEDAEGSSPTEMMDMGHNENNGRLSSPRPPTRDVNQHTSERVARQACEQMMQKQVHRLQQEHSF</sequence>
<evidence type="ECO:0000313" key="2">
    <source>
        <dbReference type="EMBL" id="KAK3942782.1"/>
    </source>
</evidence>
<feature type="compositionally biased region" description="Low complexity" evidence="1">
    <location>
        <begin position="172"/>
        <end position="185"/>
    </location>
</feature>
<feature type="compositionally biased region" description="Low complexity" evidence="1">
    <location>
        <begin position="64"/>
        <end position="79"/>
    </location>
</feature>
<comment type="caution">
    <text evidence="2">The sequence shown here is derived from an EMBL/GenBank/DDBJ whole genome shotgun (WGS) entry which is preliminary data.</text>
</comment>
<evidence type="ECO:0000313" key="3">
    <source>
        <dbReference type="Proteomes" id="UP001303473"/>
    </source>
</evidence>
<feature type="compositionally biased region" description="Low complexity" evidence="1">
    <location>
        <begin position="299"/>
        <end position="308"/>
    </location>
</feature>
<protein>
    <submittedName>
        <fullName evidence="2">Uncharacterized protein</fullName>
    </submittedName>
</protein>
<name>A0AAN6S6D1_9PEZI</name>
<feature type="region of interest" description="Disordered" evidence="1">
    <location>
        <begin position="570"/>
        <end position="612"/>
    </location>
</feature>
<dbReference type="AlphaFoldDB" id="A0AAN6S6D1"/>
<accession>A0AAN6S6D1</accession>
<feature type="region of interest" description="Disordered" evidence="1">
    <location>
        <begin position="298"/>
        <end position="361"/>
    </location>
</feature>